<dbReference type="Gene3D" id="3.40.50.300">
    <property type="entry name" value="P-loop containing nucleotide triphosphate hydrolases"/>
    <property type="match status" value="2"/>
</dbReference>
<dbReference type="NCBIfam" id="TIGR01447">
    <property type="entry name" value="recD"/>
    <property type="match status" value="1"/>
</dbReference>
<comment type="similarity">
    <text evidence="3">Belongs to the RecD family.</text>
</comment>
<dbReference type="AlphaFoldDB" id="A0AAD3AUU3"/>
<dbReference type="GO" id="GO:0008854">
    <property type="term" value="F:exodeoxyribonuclease V activity"/>
    <property type="evidence" value="ECO:0007669"/>
    <property type="project" value="InterPro"/>
</dbReference>
<keyword evidence="3" id="KW-0227">DNA damage</keyword>
<dbReference type="EC" id="5.6.2.3" evidence="3"/>
<keyword evidence="1 3" id="KW-0547">Nucleotide-binding</keyword>
<dbReference type="Proteomes" id="UP000023806">
    <property type="component" value="Unassembled WGS sequence"/>
</dbReference>
<accession>A0AAD3AUU3</accession>
<reference evidence="5 6" key="1">
    <citation type="submission" date="2014-03" db="EMBL/GenBank/DDBJ databases">
        <title>The Genome Sequence of Francisella tularensis subsp. tularensis str. SCHU S4 substr. FSC043.</title>
        <authorList>
            <consortium name="The Broad Institute Genomics Platform"/>
            <consortium name="The Broad Institute Genome Sequencing Center for Infectious Disease"/>
            <person name="Chapman S.B."/>
            <person name="Guina T."/>
            <person name="Gelhaus C."/>
            <person name="Comer J."/>
            <person name="Sellati T."/>
            <person name="Sjostedt A."/>
            <person name="Young S.K."/>
            <person name="Zeng Q."/>
            <person name="Gargeya S."/>
            <person name="Abouelleil A."/>
            <person name="Alvarado L."/>
            <person name="Chapman S.B."/>
            <person name="Gainer-Dewar J."/>
            <person name="Goldberg J."/>
            <person name="Griggs A."/>
            <person name="Gujja S."/>
            <person name="Hansen M."/>
            <person name="Howarth C."/>
            <person name="Imamovic A."/>
            <person name="Larimer J."/>
            <person name="Murphy C."/>
            <person name="Naylor J."/>
            <person name="Pearson M."/>
            <person name="Poon T.W."/>
            <person name="Priest M."/>
            <person name="Roberts A."/>
            <person name="Saif S."/>
            <person name="Shea T."/>
            <person name="Sykes S."/>
            <person name="Wortman J."/>
            <person name="Nusbaum C."/>
            <person name="Birren B."/>
        </authorList>
    </citation>
    <scope>NUCLEOTIDE SEQUENCE [LARGE SCALE GENOMIC DNA]</scope>
    <source>
        <strain evidence="5 6">Schu S4</strain>
    </source>
</reference>
<keyword evidence="2 3" id="KW-0067">ATP-binding</keyword>
<comment type="miscellaneous">
    <text evidence="3">In the RecBCD complex, RecB has a slow 3'-5' helicase, an exonuclease activity and loads RecA onto ssDNA, RecD has a fast 5'-3' helicase activity, while RecC stimulates the ATPase and processivity of the RecB helicase and contributes to recognition of the Chi site.</text>
</comment>
<evidence type="ECO:0000313" key="6">
    <source>
        <dbReference type="Proteomes" id="UP000023806"/>
    </source>
</evidence>
<proteinExistence type="inferred from homology"/>
<comment type="caution">
    <text evidence="5">The sequence shown here is derived from an EMBL/GenBank/DDBJ whole genome shotgun (WGS) entry which is preliminary data.</text>
</comment>
<comment type="subunit">
    <text evidence="3">Heterotrimer of RecB, RecC and RecD. All subunits contribute to DNA-binding.</text>
</comment>
<dbReference type="GO" id="GO:0043139">
    <property type="term" value="F:5'-3' DNA helicase activity"/>
    <property type="evidence" value="ECO:0007669"/>
    <property type="project" value="UniProtKB-UniRule"/>
</dbReference>
<organism evidence="5 6">
    <name type="scientific">Francisella tularensis subsp. tularensis str. SCHU S4 substr. FSC237</name>
    <dbReference type="NCBI Taxonomy" id="1341660"/>
    <lineage>
        <taxon>Bacteria</taxon>
        <taxon>Pseudomonadati</taxon>
        <taxon>Pseudomonadota</taxon>
        <taxon>Gammaproteobacteria</taxon>
        <taxon>Thiotrichales</taxon>
        <taxon>Francisellaceae</taxon>
        <taxon>Francisella</taxon>
    </lineage>
</organism>
<dbReference type="PANTHER" id="PTHR43788:SF6">
    <property type="entry name" value="DNA HELICASE B"/>
    <property type="match status" value="1"/>
</dbReference>
<gene>
    <name evidence="3" type="primary">recD</name>
    <name evidence="5" type="ORF">P250_03646</name>
</gene>
<dbReference type="HAMAP" id="MF_01487">
    <property type="entry name" value="RecD"/>
    <property type="match status" value="1"/>
</dbReference>
<keyword evidence="3" id="KW-0347">Helicase</keyword>
<comment type="catalytic activity">
    <reaction evidence="3">
        <text>ATP + H2O = ADP + phosphate + H(+)</text>
        <dbReference type="Rhea" id="RHEA:13065"/>
        <dbReference type="ChEBI" id="CHEBI:15377"/>
        <dbReference type="ChEBI" id="CHEBI:15378"/>
        <dbReference type="ChEBI" id="CHEBI:30616"/>
        <dbReference type="ChEBI" id="CHEBI:43474"/>
        <dbReference type="ChEBI" id="CHEBI:456216"/>
        <dbReference type="EC" id="5.6.2.3"/>
    </reaction>
</comment>
<dbReference type="Pfam" id="PF13245">
    <property type="entry name" value="AAA_19"/>
    <property type="match status" value="1"/>
</dbReference>
<dbReference type="SMART" id="SM00382">
    <property type="entry name" value="AAA"/>
    <property type="match status" value="1"/>
</dbReference>
<dbReference type="PANTHER" id="PTHR43788">
    <property type="entry name" value="DNA2/NAM7 HELICASE FAMILY MEMBER"/>
    <property type="match status" value="1"/>
</dbReference>
<dbReference type="InterPro" id="IPR027785">
    <property type="entry name" value="UvrD-like_helicase_C"/>
</dbReference>
<feature type="binding site" evidence="3">
    <location>
        <begin position="211"/>
        <end position="218"/>
    </location>
    <ligand>
        <name>ATP</name>
        <dbReference type="ChEBI" id="CHEBI:30616"/>
    </ligand>
</feature>
<dbReference type="CDD" id="cd18809">
    <property type="entry name" value="SF1_C_RecD"/>
    <property type="match status" value="1"/>
</dbReference>
<dbReference type="GO" id="GO:0009338">
    <property type="term" value="C:exodeoxyribonuclease V complex"/>
    <property type="evidence" value="ECO:0007669"/>
    <property type="project" value="InterPro"/>
</dbReference>
<dbReference type="EMBL" id="JIDS01000002">
    <property type="protein sequence ID" value="EZK38866.1"/>
    <property type="molecule type" value="Genomic_DNA"/>
</dbReference>
<protein>
    <recommendedName>
        <fullName evidence="3">RecBCD enzyme subunit RecD</fullName>
        <ecNumber evidence="3">5.6.2.3</ecNumber>
    </recommendedName>
    <alternativeName>
        <fullName evidence="3">DNA 5'-3' helicase subunit RecD</fullName>
    </alternativeName>
    <alternativeName>
        <fullName evidence="3">Exonuclease V subunit RecD</fullName>
        <shortName evidence="3">ExoV subunit RecD</shortName>
    </alternativeName>
    <alternativeName>
        <fullName evidence="3">Helicase/nuclease RecBCD subunit RecD</fullName>
    </alternativeName>
</protein>
<evidence type="ECO:0000256" key="3">
    <source>
        <dbReference type="HAMAP-Rule" id="MF_01487"/>
    </source>
</evidence>
<dbReference type="GO" id="GO:0003677">
    <property type="term" value="F:DNA binding"/>
    <property type="evidence" value="ECO:0007669"/>
    <property type="project" value="UniProtKB-UniRule"/>
</dbReference>
<comment type="function">
    <text evidence="3">A helicase/nuclease that prepares dsDNA breaks (DSB) for recombinational DNA repair. Binds to DSBs and unwinds DNA via a highly rapid and processive ATP-dependent bidirectional helicase activity. Unwinds dsDNA until it encounters a Chi (crossover hotspot instigator) sequence from the 3' direction. Cuts ssDNA a few nucleotides 3' to the Chi site. The properties and activities of the enzyme are changed at Chi. The Chi-altered holoenzyme produces a long 3'-ssDNA overhang and facilitates RecA-binding to the ssDNA for homologous DNA recombination and repair. Holoenzyme degrades any linearized DNA that is unable to undergo homologous recombination. In the holoenzyme this subunit has ssDNA-dependent ATPase and 5'-3' helicase activity. When added to pre-assembled RecBC greatly stimulates nuclease activity and augments holoenzyme processivity. Negatively regulates the RecA-loading ability of RecBCD.</text>
</comment>
<dbReference type="SUPFAM" id="SSF52540">
    <property type="entry name" value="P-loop containing nucleoside triphosphate hydrolases"/>
    <property type="match status" value="1"/>
</dbReference>
<keyword evidence="3" id="KW-0238">DNA-binding</keyword>
<dbReference type="CDD" id="cd17933">
    <property type="entry name" value="DEXSc_RecD-like"/>
    <property type="match status" value="1"/>
</dbReference>
<dbReference type="GO" id="GO:0000724">
    <property type="term" value="P:double-strand break repair via homologous recombination"/>
    <property type="evidence" value="ECO:0007669"/>
    <property type="project" value="UniProtKB-UniRule"/>
</dbReference>
<evidence type="ECO:0000313" key="5">
    <source>
        <dbReference type="EMBL" id="EZK38866.1"/>
    </source>
</evidence>
<keyword evidence="3" id="KW-0269">Exonuclease</keyword>
<keyword evidence="3" id="KW-0234">DNA repair</keyword>
<dbReference type="GO" id="GO:0017116">
    <property type="term" value="F:single-stranded DNA helicase activity"/>
    <property type="evidence" value="ECO:0007669"/>
    <property type="project" value="TreeGrafter"/>
</dbReference>
<keyword evidence="3" id="KW-0378">Hydrolase</keyword>
<keyword evidence="3" id="KW-0413">Isomerase</keyword>
<evidence type="ECO:0000259" key="4">
    <source>
        <dbReference type="SMART" id="SM00382"/>
    </source>
</evidence>
<dbReference type="Pfam" id="PF13538">
    <property type="entry name" value="UvrD_C_2"/>
    <property type="match status" value="1"/>
</dbReference>
<evidence type="ECO:0000256" key="2">
    <source>
        <dbReference type="ARBA" id="ARBA00022840"/>
    </source>
</evidence>
<dbReference type="InterPro" id="IPR050534">
    <property type="entry name" value="Coronavir_polyprotein_1ab"/>
</dbReference>
<dbReference type="InterPro" id="IPR006344">
    <property type="entry name" value="RecD"/>
</dbReference>
<dbReference type="GO" id="GO:0005524">
    <property type="term" value="F:ATP binding"/>
    <property type="evidence" value="ECO:0007669"/>
    <property type="project" value="UniProtKB-UniRule"/>
</dbReference>
<feature type="domain" description="AAA+ ATPase" evidence="4">
    <location>
        <begin position="203"/>
        <end position="389"/>
    </location>
</feature>
<sequence length="622" mass="70702">MLVYLMEMIMYKTFHKACEQLADIRAIDFFFAKEVFGLVKKTTPSMTTLSSESYPPFHGAKGNDLEQKSNEILFHILMKLMHVYSHGHSCLKIADISNKTIFASEQSNQSDAKVGFKMPSSDKIASILDNLNYDNLPIYFAKQYDSLYIKRLWNYENEIANFIKLKTIQNTQKDNRIEEVVDKLFEPAGEINWQKQAVIKSLNYNFSIISGGPGTGKTTTVAKLLLAIQMLNQNQQRIALLAPTGKAAQRMTESLKNTLATVIPSSLTTESTIQKNDIFKQVQDELNSVAQYLNNLEAQTIHRFLGLRPNSTYVKYNQQSKAPFDVIIVDEASMLDMNIFIKLIRAVADNTKLILIGDTNQLPSVEAGSLLANFTHDKYGSITPYTTLLIKNYRSQQYINNLAASVLKGDVNIDSQQNENIKFHSLRNLDIYLREYAKRYSQLEKCRDYKEALTELNKFRILVANKNLEIGTDKLNQKIEKFMSKPIDSNYKGKLIMITQNSYSLGLFNGDVGIMWPDDTGKLRAYFDGKDAKAFSLNMLPKYESVYAMTIHKTQGSEFDEIVIILPAEDNEALSKQLLYTAITRAKYKLTIISEQSSLRDIAQKDIKRNSNISELVSLSTQ</sequence>
<dbReference type="InterPro" id="IPR003593">
    <property type="entry name" value="AAA+_ATPase"/>
</dbReference>
<name>A0AAD3AUU3_FRATT</name>
<keyword evidence="3" id="KW-0540">Nuclease</keyword>
<evidence type="ECO:0000256" key="1">
    <source>
        <dbReference type="ARBA" id="ARBA00022741"/>
    </source>
</evidence>
<dbReference type="InterPro" id="IPR027417">
    <property type="entry name" value="P-loop_NTPase"/>
</dbReference>